<dbReference type="eggNOG" id="ENOG502RRPD">
    <property type="taxonomic scope" value="Eukaryota"/>
</dbReference>
<organism evidence="2">
    <name type="scientific">Gasterosteus aculeatus</name>
    <name type="common">Three-spined stickleback</name>
    <dbReference type="NCBI Taxonomy" id="69293"/>
    <lineage>
        <taxon>Eukaryota</taxon>
        <taxon>Metazoa</taxon>
        <taxon>Chordata</taxon>
        <taxon>Craniata</taxon>
        <taxon>Vertebrata</taxon>
        <taxon>Euteleostomi</taxon>
        <taxon>Actinopterygii</taxon>
        <taxon>Neopterygii</taxon>
        <taxon>Teleostei</taxon>
        <taxon>Neoteleostei</taxon>
        <taxon>Acanthomorphata</taxon>
        <taxon>Eupercaria</taxon>
        <taxon>Perciformes</taxon>
        <taxon>Cottioidei</taxon>
        <taxon>Gasterosteales</taxon>
        <taxon>Gasterosteidae</taxon>
        <taxon>Gasterosteus</taxon>
    </lineage>
</organism>
<reference evidence="2" key="2">
    <citation type="submission" date="2024-04" db="UniProtKB">
        <authorList>
            <consortium name="Ensembl"/>
        </authorList>
    </citation>
    <scope>IDENTIFICATION</scope>
</reference>
<dbReference type="AlphaFoldDB" id="G3N7J7"/>
<evidence type="ECO:0000256" key="1">
    <source>
        <dbReference type="SAM" id="MobiDB-lite"/>
    </source>
</evidence>
<dbReference type="InParanoid" id="G3N7J7"/>
<dbReference type="Bgee" id="ENSGACG00000000989">
    <property type="expression patterns" value="Expressed in pharyngeal gill and 5 other cell types or tissues"/>
</dbReference>
<evidence type="ECO:0000313" key="2">
    <source>
        <dbReference type="Ensembl" id="ENSGACP00000001278.1"/>
    </source>
</evidence>
<accession>G3N7J7</accession>
<sequence length="255" mass="27543">MSSAGSALRGTVASPSATNLVEQKPSATQSPSISQHTQPEEIIMPLLPPPPEFGDLDDIVEPPPSMRPPDPPRKKAPTVTEVPRPPSHVPPPPPRPKIPEAPKLPPPEIIAKPMQQTQMKPKTAPAQLPATISPNQATLLSILQKKMMEMDPKMAPANEAESSSDDWGAPMYDEDNKVPVVQTAAPQSKNYPVVNKAATLNMQELERKVAKKYEETSSGKVPKSNGTQSIHQHGMTFTVRPGTQQPISLVRKGDP</sequence>
<dbReference type="STRING" id="69293.ENSGACP00000001278"/>
<feature type="region of interest" description="Disordered" evidence="1">
    <location>
        <begin position="1"/>
        <end position="108"/>
    </location>
</feature>
<reference evidence="2" key="1">
    <citation type="submission" date="2006-01" db="EMBL/GenBank/DDBJ databases">
        <authorList>
            <person name="Lindblad-Toh K."/>
            <person name="Mauceli E."/>
            <person name="Grabherr M."/>
            <person name="Chang J.L."/>
            <person name="Lander E.S."/>
        </authorList>
    </citation>
    <scope>NUCLEOTIDE SEQUENCE [LARGE SCALE GENOMIC DNA]</scope>
</reference>
<proteinExistence type="predicted"/>
<feature type="compositionally biased region" description="Polar residues" evidence="1">
    <location>
        <begin position="13"/>
        <end position="37"/>
    </location>
</feature>
<feature type="region of interest" description="Disordered" evidence="1">
    <location>
        <begin position="154"/>
        <end position="173"/>
    </location>
</feature>
<dbReference type="Ensembl" id="ENSGACT00000001279.1">
    <property type="protein sequence ID" value="ENSGACP00000001278.1"/>
    <property type="gene ID" value="ENSGACG00000000989.1"/>
</dbReference>
<name>G3N7J7_GASAC</name>
<feature type="compositionally biased region" description="Polar residues" evidence="1">
    <location>
        <begin position="218"/>
        <end position="231"/>
    </location>
</feature>
<protein>
    <submittedName>
        <fullName evidence="2">Uncharacterized protein</fullName>
    </submittedName>
</protein>
<feature type="region of interest" description="Disordered" evidence="1">
    <location>
        <begin position="211"/>
        <end position="255"/>
    </location>
</feature>
<feature type="compositionally biased region" description="Pro residues" evidence="1">
    <location>
        <begin position="83"/>
        <end position="96"/>
    </location>
</feature>